<feature type="compositionally biased region" description="Acidic residues" evidence="1">
    <location>
        <begin position="43"/>
        <end position="64"/>
    </location>
</feature>
<sequence>MATKTVEQRTPDEKSNDAIDEAVEDTFPASDAPATGGATRIEDTEESDLPGTDPEEDVPDEDAPGELSPGEAPPDEAAPRVGSKSK</sequence>
<feature type="region of interest" description="Disordered" evidence="1">
    <location>
        <begin position="1"/>
        <end position="86"/>
    </location>
</feature>
<gene>
    <name evidence="2" type="ORF">LMG27952_07653</name>
</gene>
<dbReference type="RefSeq" id="WP_201701053.1">
    <property type="nucleotide sequence ID" value="NZ_CAJHCQ010000042.1"/>
</dbReference>
<evidence type="ECO:0000313" key="2">
    <source>
        <dbReference type="EMBL" id="CAD6562009.1"/>
    </source>
</evidence>
<accession>A0ABN7IM96</accession>
<dbReference type="EMBL" id="CAJHCQ010000042">
    <property type="protein sequence ID" value="CAD6562009.1"/>
    <property type="molecule type" value="Genomic_DNA"/>
</dbReference>
<evidence type="ECO:0000313" key="3">
    <source>
        <dbReference type="Proteomes" id="UP000656319"/>
    </source>
</evidence>
<protein>
    <submittedName>
        <fullName evidence="2">Uncharacterized protein</fullName>
    </submittedName>
</protein>
<organism evidence="2 3">
    <name type="scientific">Paraburkholderia hiiakae</name>
    <dbReference type="NCBI Taxonomy" id="1081782"/>
    <lineage>
        <taxon>Bacteria</taxon>
        <taxon>Pseudomonadati</taxon>
        <taxon>Pseudomonadota</taxon>
        <taxon>Betaproteobacteria</taxon>
        <taxon>Burkholderiales</taxon>
        <taxon>Burkholderiaceae</taxon>
        <taxon>Paraburkholderia</taxon>
    </lineage>
</organism>
<comment type="caution">
    <text evidence="2">The sequence shown here is derived from an EMBL/GenBank/DDBJ whole genome shotgun (WGS) entry which is preliminary data.</text>
</comment>
<name>A0ABN7IM96_9BURK</name>
<reference evidence="2 3" key="1">
    <citation type="submission" date="2020-10" db="EMBL/GenBank/DDBJ databases">
        <authorList>
            <person name="Peeters C."/>
        </authorList>
    </citation>
    <scope>NUCLEOTIDE SEQUENCE [LARGE SCALE GENOMIC DNA]</scope>
    <source>
        <strain evidence="2 3">LMG 27952</strain>
    </source>
</reference>
<dbReference type="Proteomes" id="UP000656319">
    <property type="component" value="Unassembled WGS sequence"/>
</dbReference>
<proteinExistence type="predicted"/>
<feature type="compositionally biased region" description="Basic and acidic residues" evidence="1">
    <location>
        <begin position="1"/>
        <end position="17"/>
    </location>
</feature>
<keyword evidence="3" id="KW-1185">Reference proteome</keyword>
<evidence type="ECO:0000256" key="1">
    <source>
        <dbReference type="SAM" id="MobiDB-lite"/>
    </source>
</evidence>